<dbReference type="EMBL" id="HBUE01172415">
    <property type="protein sequence ID" value="CAG6515794.1"/>
    <property type="molecule type" value="Transcribed_RNA"/>
</dbReference>
<feature type="compositionally biased region" description="Polar residues" evidence="1">
    <location>
        <begin position="28"/>
        <end position="41"/>
    </location>
</feature>
<accession>A0A8D8NJC7</accession>
<sequence length="150" mass="15480">MRFRSGRSSSRSTCTTCSTFRCTGISRTRSTSWKCPTSRSLPPSAKRERSASSKSAPVQPVPAKPASTAVAALLPGAVSAAATSARTSCGASGATGGSSSRRPASGTSDRKTAYSAASSCLIRASTSRPECTARGCATDCSWSRTRGTWW</sequence>
<name>A0A8D8NJC7_CULPI</name>
<dbReference type="EMBL" id="HBUE01172412">
    <property type="protein sequence ID" value="CAG6515790.1"/>
    <property type="molecule type" value="Transcribed_RNA"/>
</dbReference>
<dbReference type="AlphaFoldDB" id="A0A8D8NJC7"/>
<proteinExistence type="predicted"/>
<dbReference type="EMBL" id="HBUE01277866">
    <property type="protein sequence ID" value="CAG6567290.1"/>
    <property type="molecule type" value="Transcribed_RNA"/>
</dbReference>
<feature type="region of interest" description="Disordered" evidence="1">
    <location>
        <begin position="87"/>
        <end position="110"/>
    </location>
</feature>
<evidence type="ECO:0000313" key="2">
    <source>
        <dbReference type="EMBL" id="CAG6567294.1"/>
    </source>
</evidence>
<dbReference type="EMBL" id="HBUE01277869">
    <property type="protein sequence ID" value="CAG6567294.1"/>
    <property type="molecule type" value="Transcribed_RNA"/>
</dbReference>
<feature type="compositionally biased region" description="Low complexity" evidence="1">
    <location>
        <begin position="87"/>
        <end position="107"/>
    </location>
</feature>
<evidence type="ECO:0000256" key="1">
    <source>
        <dbReference type="SAM" id="MobiDB-lite"/>
    </source>
</evidence>
<feature type="region of interest" description="Disordered" evidence="1">
    <location>
        <begin position="28"/>
        <end position="67"/>
    </location>
</feature>
<organism evidence="2">
    <name type="scientific">Culex pipiens</name>
    <name type="common">House mosquito</name>
    <dbReference type="NCBI Taxonomy" id="7175"/>
    <lineage>
        <taxon>Eukaryota</taxon>
        <taxon>Metazoa</taxon>
        <taxon>Ecdysozoa</taxon>
        <taxon>Arthropoda</taxon>
        <taxon>Hexapoda</taxon>
        <taxon>Insecta</taxon>
        <taxon>Pterygota</taxon>
        <taxon>Neoptera</taxon>
        <taxon>Endopterygota</taxon>
        <taxon>Diptera</taxon>
        <taxon>Nematocera</taxon>
        <taxon>Culicoidea</taxon>
        <taxon>Culicidae</taxon>
        <taxon>Culicinae</taxon>
        <taxon>Culicini</taxon>
        <taxon>Culex</taxon>
        <taxon>Culex</taxon>
    </lineage>
</organism>
<protein>
    <submittedName>
        <fullName evidence="2">(northern house mosquito) hypothetical protein</fullName>
    </submittedName>
</protein>
<reference evidence="2" key="1">
    <citation type="submission" date="2021-05" db="EMBL/GenBank/DDBJ databases">
        <authorList>
            <person name="Alioto T."/>
            <person name="Alioto T."/>
            <person name="Gomez Garrido J."/>
        </authorList>
    </citation>
    <scope>NUCLEOTIDE SEQUENCE</scope>
</reference>